<evidence type="ECO:0000313" key="2">
    <source>
        <dbReference type="EMBL" id="AOZ51004.1"/>
    </source>
</evidence>
<evidence type="ECO:0000259" key="1">
    <source>
        <dbReference type="Pfam" id="PF24697"/>
    </source>
</evidence>
<dbReference type="Pfam" id="PF24697">
    <property type="entry name" value="DUF7661"/>
    <property type="match status" value="1"/>
</dbReference>
<dbReference type="GeneID" id="68842333"/>
<evidence type="ECO:0000313" key="3">
    <source>
        <dbReference type="Proteomes" id="UP000178776"/>
    </source>
</evidence>
<organism evidence="2 3">
    <name type="scientific">Chromobacterium vaccinii</name>
    <dbReference type="NCBI Taxonomy" id="1108595"/>
    <lineage>
        <taxon>Bacteria</taxon>
        <taxon>Pseudomonadati</taxon>
        <taxon>Pseudomonadota</taxon>
        <taxon>Betaproteobacteria</taxon>
        <taxon>Neisseriales</taxon>
        <taxon>Chromobacteriaceae</taxon>
        <taxon>Chromobacterium</taxon>
    </lineage>
</organism>
<feature type="domain" description="DUF7661" evidence="1">
    <location>
        <begin position="4"/>
        <end position="71"/>
    </location>
</feature>
<dbReference type="KEGG" id="cvc:BKX93_14080"/>
<reference evidence="2 3" key="1">
    <citation type="submission" date="2016-10" db="EMBL/GenBank/DDBJ databases">
        <title>Chromobacterium muskegensis sp. nov., an insecticidal bacterium isolated from Sphagnum bogs.</title>
        <authorList>
            <person name="Sparks M.E."/>
            <person name="Blackburn M.B."/>
            <person name="Gundersen-Rindal D.E."/>
            <person name="Mitchell A."/>
            <person name="Farrar R."/>
            <person name="Kuhar D."/>
        </authorList>
    </citation>
    <scope>NUCLEOTIDE SEQUENCE [LARGE SCALE GENOMIC DNA]</scope>
    <source>
        <strain evidence="2 3">21-1</strain>
    </source>
</reference>
<dbReference type="EMBL" id="CP017707">
    <property type="protein sequence ID" value="AOZ51004.1"/>
    <property type="molecule type" value="Genomic_DNA"/>
</dbReference>
<sequence length="72" mass="8364">MQTYRFTVYGQIIAVERHGSGWRTFLPGNDGKRRPADFVIPDWVTEDGLMQYLEDLLHENATPRNGDVRQLD</sequence>
<proteinExistence type="predicted"/>
<protein>
    <recommendedName>
        <fullName evidence="1">DUF7661 domain-containing protein</fullName>
    </recommendedName>
</protein>
<dbReference type="InterPro" id="IPR056078">
    <property type="entry name" value="DUF7661"/>
</dbReference>
<name>A0A1D9LIJ2_9NEIS</name>
<accession>A0A1D9LIJ2</accession>
<dbReference type="AlphaFoldDB" id="A0A1D9LIJ2"/>
<gene>
    <name evidence="2" type="ORF">BKX93_14080</name>
</gene>
<dbReference type="RefSeq" id="WP_046155990.1">
    <property type="nucleotide sequence ID" value="NZ_CP017707.1"/>
</dbReference>
<dbReference type="Proteomes" id="UP000178776">
    <property type="component" value="Chromosome"/>
</dbReference>